<evidence type="ECO:0000313" key="2">
    <source>
        <dbReference type="EMBL" id="OAS82530.1"/>
    </source>
</evidence>
<dbReference type="InterPro" id="IPR007404">
    <property type="entry name" value="YdjM-like"/>
</dbReference>
<keyword evidence="1" id="KW-0472">Membrane</keyword>
<keyword evidence="3" id="KW-1185">Reference proteome</keyword>
<feature type="transmembrane region" description="Helical" evidence="1">
    <location>
        <begin position="168"/>
        <end position="185"/>
    </location>
</feature>
<reference evidence="3" key="1">
    <citation type="submission" date="2016-04" db="EMBL/GenBank/DDBJ databases">
        <authorList>
            <person name="Lyu Z."/>
            <person name="Lyu W."/>
        </authorList>
    </citation>
    <scope>NUCLEOTIDE SEQUENCE [LARGE SCALE GENOMIC DNA]</scope>
    <source>
        <strain evidence="3">C44</strain>
    </source>
</reference>
<feature type="transmembrane region" description="Helical" evidence="1">
    <location>
        <begin position="85"/>
        <end position="102"/>
    </location>
</feature>
<sequence>MNGTAHATIGAGVGFIVSQTVHADPTTTLLLVGMGGVSGLIPDIDIDGKLSNKITLSHTLIRSVAQLIGILMIIYILLEGTGTEQWMGIGAGVAIIVISSFIKQRHMLTITGLGVLAGGVSLQELWLILLGVYIIIASFVPHRSYTHSLLGIGYFAFIAYYLEQAFSIEGIFLACLIGYCSHLVADMKVLPFNKRGVKFFLPFSSKEF</sequence>
<dbReference type="OrthoDB" id="2706144at2"/>
<protein>
    <submittedName>
        <fullName evidence="2">Hydrolase</fullName>
    </submittedName>
</protein>
<dbReference type="STRING" id="152268.A6K24_12855"/>
<feature type="transmembrane region" description="Helical" evidence="1">
    <location>
        <begin position="108"/>
        <end position="136"/>
    </location>
</feature>
<accession>A0A179SNI0</accession>
<comment type="caution">
    <text evidence="2">The sequence shown here is derived from an EMBL/GenBank/DDBJ whole genome shotgun (WGS) entry which is preliminary data.</text>
</comment>
<evidence type="ECO:0000313" key="3">
    <source>
        <dbReference type="Proteomes" id="UP000078534"/>
    </source>
</evidence>
<dbReference type="Proteomes" id="UP000078534">
    <property type="component" value="Unassembled WGS sequence"/>
</dbReference>
<keyword evidence="1" id="KW-0812">Transmembrane</keyword>
<dbReference type="PANTHER" id="PTHR35531">
    <property type="entry name" value="INNER MEMBRANE PROTEIN YBCI-RELATED"/>
    <property type="match status" value="1"/>
</dbReference>
<gene>
    <name evidence="2" type="ORF">A6K24_12855</name>
</gene>
<feature type="transmembrane region" description="Helical" evidence="1">
    <location>
        <begin position="60"/>
        <end position="78"/>
    </location>
</feature>
<keyword evidence="2" id="KW-0378">Hydrolase</keyword>
<dbReference type="PANTHER" id="PTHR35531:SF1">
    <property type="entry name" value="INNER MEMBRANE PROTEIN YBCI-RELATED"/>
    <property type="match status" value="1"/>
</dbReference>
<dbReference type="AlphaFoldDB" id="A0A179SNI0"/>
<proteinExistence type="predicted"/>
<dbReference type="EMBL" id="LWSG01000045">
    <property type="protein sequence ID" value="OAS82530.1"/>
    <property type="molecule type" value="Genomic_DNA"/>
</dbReference>
<evidence type="ECO:0000256" key="1">
    <source>
        <dbReference type="SAM" id="Phobius"/>
    </source>
</evidence>
<organism evidence="2 3">
    <name type="scientific">Metabacillus litoralis</name>
    <dbReference type="NCBI Taxonomy" id="152268"/>
    <lineage>
        <taxon>Bacteria</taxon>
        <taxon>Bacillati</taxon>
        <taxon>Bacillota</taxon>
        <taxon>Bacilli</taxon>
        <taxon>Bacillales</taxon>
        <taxon>Bacillaceae</taxon>
        <taxon>Metabacillus</taxon>
    </lineage>
</organism>
<name>A0A179SNI0_9BACI</name>
<dbReference type="GO" id="GO:0016787">
    <property type="term" value="F:hydrolase activity"/>
    <property type="evidence" value="ECO:0007669"/>
    <property type="project" value="UniProtKB-KW"/>
</dbReference>
<keyword evidence="1" id="KW-1133">Transmembrane helix</keyword>
<dbReference type="RefSeq" id="WP_066340028.1">
    <property type="nucleotide sequence ID" value="NZ_LWSG01000045.1"/>
</dbReference>
<dbReference type="Pfam" id="PF04307">
    <property type="entry name" value="YdjM"/>
    <property type="match status" value="1"/>
</dbReference>